<dbReference type="EMBL" id="JFHE01000026">
    <property type="protein sequence ID" value="KDR30488.1"/>
    <property type="molecule type" value="Genomic_DNA"/>
</dbReference>
<dbReference type="InterPro" id="IPR000683">
    <property type="entry name" value="Gfo/Idh/MocA-like_OxRdtase_N"/>
</dbReference>
<evidence type="ECO:0000313" key="3">
    <source>
        <dbReference type="EMBL" id="GGD74747.1"/>
    </source>
</evidence>
<dbReference type="SUPFAM" id="SSF55347">
    <property type="entry name" value="Glyceraldehyde-3-phosphate dehydrogenase-like, C-terminal domain"/>
    <property type="match status" value="1"/>
</dbReference>
<dbReference type="InterPro" id="IPR055170">
    <property type="entry name" value="GFO_IDH_MocA-like_dom"/>
</dbReference>
<feature type="domain" description="GFO/IDH/MocA-like oxidoreductase" evidence="2">
    <location>
        <begin position="129"/>
        <end position="234"/>
    </location>
</feature>
<gene>
    <name evidence="4" type="ORF">BG57_14550</name>
    <name evidence="3" type="ORF">GCM10010985_31540</name>
</gene>
<dbReference type="eggNOG" id="COG0673">
    <property type="taxonomic scope" value="Bacteria"/>
</dbReference>
<comment type="caution">
    <text evidence="4">The sequence shown here is derived from an EMBL/GenBank/DDBJ whole genome shotgun (WGS) entry which is preliminary data.</text>
</comment>
<accession>A0A069NPU7</accession>
<evidence type="ECO:0000259" key="2">
    <source>
        <dbReference type="Pfam" id="PF22725"/>
    </source>
</evidence>
<dbReference type="Proteomes" id="UP000027439">
    <property type="component" value="Unassembled WGS sequence"/>
</dbReference>
<dbReference type="Proteomes" id="UP000597138">
    <property type="component" value="Unassembled WGS sequence"/>
</dbReference>
<dbReference type="InterPro" id="IPR036291">
    <property type="entry name" value="NAD(P)-bd_dom_sf"/>
</dbReference>
<reference evidence="3" key="1">
    <citation type="journal article" date="2014" name="Int. J. Syst. Evol. Microbiol.">
        <title>Complete genome of a new Firmicutes species belonging to the dominant human colonic microbiota ('Ruminococcus bicirculans') reveals two chromosomes and a selective capacity to utilize plant glucans.</title>
        <authorList>
            <consortium name="NISC Comparative Sequencing Program"/>
            <person name="Wegmann U."/>
            <person name="Louis P."/>
            <person name="Goesmann A."/>
            <person name="Henrissat B."/>
            <person name="Duncan S.H."/>
            <person name="Flint H.J."/>
        </authorList>
    </citation>
    <scope>NUCLEOTIDE SEQUENCE</scope>
    <source>
        <strain evidence="3">CGMCC 1.11013</strain>
    </source>
</reference>
<reference evidence="3" key="4">
    <citation type="submission" date="2024-05" db="EMBL/GenBank/DDBJ databases">
        <authorList>
            <person name="Sun Q."/>
            <person name="Zhou Y."/>
        </authorList>
    </citation>
    <scope>NUCLEOTIDE SEQUENCE</scope>
    <source>
        <strain evidence="3">CGMCC 1.11013</strain>
    </source>
</reference>
<evidence type="ECO:0000259" key="1">
    <source>
        <dbReference type="Pfam" id="PF01408"/>
    </source>
</evidence>
<organism evidence="4 5">
    <name type="scientific">Caballeronia grimmiae</name>
    <dbReference type="NCBI Taxonomy" id="1071679"/>
    <lineage>
        <taxon>Bacteria</taxon>
        <taxon>Pseudomonadati</taxon>
        <taxon>Pseudomonadota</taxon>
        <taxon>Betaproteobacteria</taxon>
        <taxon>Burkholderiales</taxon>
        <taxon>Burkholderiaceae</taxon>
        <taxon>Caballeronia</taxon>
    </lineage>
</organism>
<dbReference type="Gene3D" id="3.30.360.10">
    <property type="entry name" value="Dihydrodipicolinate Reductase, domain 2"/>
    <property type="match status" value="1"/>
</dbReference>
<dbReference type="EMBL" id="BMEG01000005">
    <property type="protein sequence ID" value="GGD74747.1"/>
    <property type="molecule type" value="Genomic_DNA"/>
</dbReference>
<dbReference type="PANTHER" id="PTHR43377">
    <property type="entry name" value="BILIVERDIN REDUCTASE A"/>
    <property type="match status" value="1"/>
</dbReference>
<evidence type="ECO:0000313" key="4">
    <source>
        <dbReference type="EMBL" id="KDR30488.1"/>
    </source>
</evidence>
<dbReference type="AlphaFoldDB" id="A0A069NPU7"/>
<name>A0A069NPU7_9BURK</name>
<dbReference type="SUPFAM" id="SSF51735">
    <property type="entry name" value="NAD(P)-binding Rossmann-fold domains"/>
    <property type="match status" value="1"/>
</dbReference>
<proteinExistence type="predicted"/>
<dbReference type="PANTHER" id="PTHR43377:SF8">
    <property type="entry name" value="BLR3664 PROTEIN"/>
    <property type="match status" value="1"/>
</dbReference>
<dbReference type="InterPro" id="IPR051450">
    <property type="entry name" value="Gfo/Idh/MocA_Oxidoreductases"/>
</dbReference>
<dbReference type="Gene3D" id="3.40.50.720">
    <property type="entry name" value="NAD(P)-binding Rossmann-like Domain"/>
    <property type="match status" value="1"/>
</dbReference>
<dbReference type="Pfam" id="PF22725">
    <property type="entry name" value="GFO_IDH_MocA_C3"/>
    <property type="match status" value="1"/>
</dbReference>
<dbReference type="GO" id="GO:0000166">
    <property type="term" value="F:nucleotide binding"/>
    <property type="evidence" value="ECO:0007669"/>
    <property type="project" value="InterPro"/>
</dbReference>
<protein>
    <submittedName>
        <fullName evidence="4">Oxidoreductase</fullName>
    </submittedName>
</protein>
<keyword evidence="6" id="KW-1185">Reference proteome</keyword>
<reference evidence="4 5" key="2">
    <citation type="submission" date="2014-03" db="EMBL/GenBank/DDBJ databases">
        <title>Draft Genome Sequences of Four Burkholderia Strains.</title>
        <authorList>
            <person name="Liu X.Y."/>
            <person name="Li C.X."/>
            <person name="Xu J.H."/>
        </authorList>
    </citation>
    <scope>NUCLEOTIDE SEQUENCE [LARGE SCALE GENOMIC DNA]</scope>
    <source>
        <strain evidence="4 5">R27</strain>
    </source>
</reference>
<dbReference type="OrthoDB" id="8565814at2"/>
<sequence length="344" mass="36667">MSVSRVGLIGAGAIGRAHLVGAAEAEGVEIVGIADPNVAAKALANEFSIPWFADHRALVDQMKLDGAIVATPNALHVPISLELIGAGIGVLVEKPISDTVEDALRLARTAADANVPLLVGHHRRHNPIIRTARSLVRDGKLGRLVSASALATFLKPDAYFDEAWRRTTAAGPVLINLIHEIDLLRFVCGEIGSLQAITSNAVRGFEVEDTAAIIIQLKNGAVATITLSDTAASPWSWDTSSGENASFAKNSIESHFLSGTDASLALPTLRMWHYAGDRGWFHPLSIGIVDYAAADPYVEQMRHFGSVIRKEEEPLCDAFDAAKTLEITASVRQAAQSGKAVRFS</sequence>
<dbReference type="RefSeq" id="WP_035967984.1">
    <property type="nucleotide sequence ID" value="NZ_BMEG01000005.1"/>
</dbReference>
<feature type="domain" description="Gfo/Idh/MocA-like oxidoreductase N-terminal" evidence="1">
    <location>
        <begin position="5"/>
        <end position="121"/>
    </location>
</feature>
<evidence type="ECO:0000313" key="5">
    <source>
        <dbReference type="Proteomes" id="UP000027439"/>
    </source>
</evidence>
<dbReference type="STRING" id="1071679.BG57_14550"/>
<dbReference type="Pfam" id="PF01408">
    <property type="entry name" value="GFO_IDH_MocA"/>
    <property type="match status" value="1"/>
</dbReference>
<evidence type="ECO:0000313" key="6">
    <source>
        <dbReference type="Proteomes" id="UP000597138"/>
    </source>
</evidence>
<reference evidence="6" key="3">
    <citation type="journal article" date="2019" name="Int. J. Syst. Evol. Microbiol.">
        <title>The Global Catalogue of Microorganisms (GCM) 10K type strain sequencing project: providing services to taxonomists for standard genome sequencing and annotation.</title>
        <authorList>
            <consortium name="The Broad Institute Genomics Platform"/>
            <consortium name="The Broad Institute Genome Sequencing Center for Infectious Disease"/>
            <person name="Wu L."/>
            <person name="Ma J."/>
        </authorList>
    </citation>
    <scope>NUCLEOTIDE SEQUENCE [LARGE SCALE GENOMIC DNA]</scope>
    <source>
        <strain evidence="6">CGMCC 1.11013</strain>
    </source>
</reference>